<sequence length="173" mass="19234">MYWWVKKVKNTSTWSYRLFTSSHAQFPIFCFVLAVQDASFCPSANHEVGPSFGLSTSLKATRTRNTAQRDWQSFLFFDSAYGNSAAVGSSDSSRGRDASLLFTGDNNIKEKKKQQQQLSAQSEIDDLEPHSHLGYGARAVYENAHPTQDPPSPRAAGWLSEPDSGEPSHSRLN</sequence>
<accession>A0A9P4XVE0</accession>
<keyword evidence="3" id="KW-1185">Reference proteome</keyword>
<protein>
    <submittedName>
        <fullName evidence="2">Uncharacterized protein</fullName>
    </submittedName>
</protein>
<dbReference type="AlphaFoldDB" id="A0A9P4XVE0"/>
<organism evidence="2 3">
    <name type="scientific">Cryphonectria parasitica (strain ATCC 38755 / EP155)</name>
    <dbReference type="NCBI Taxonomy" id="660469"/>
    <lineage>
        <taxon>Eukaryota</taxon>
        <taxon>Fungi</taxon>
        <taxon>Dikarya</taxon>
        <taxon>Ascomycota</taxon>
        <taxon>Pezizomycotina</taxon>
        <taxon>Sordariomycetes</taxon>
        <taxon>Sordariomycetidae</taxon>
        <taxon>Diaporthales</taxon>
        <taxon>Cryphonectriaceae</taxon>
        <taxon>Cryphonectria-Endothia species complex</taxon>
        <taxon>Cryphonectria</taxon>
    </lineage>
</organism>
<feature type="region of interest" description="Disordered" evidence="1">
    <location>
        <begin position="86"/>
        <end position="173"/>
    </location>
</feature>
<name>A0A9P4XVE0_CRYP1</name>
<evidence type="ECO:0000313" key="2">
    <source>
        <dbReference type="EMBL" id="KAF3761994.1"/>
    </source>
</evidence>
<dbReference type="RefSeq" id="XP_040772973.1">
    <property type="nucleotide sequence ID" value="XM_040925778.1"/>
</dbReference>
<dbReference type="GeneID" id="63842907"/>
<dbReference type="Proteomes" id="UP000803844">
    <property type="component" value="Unassembled WGS sequence"/>
</dbReference>
<evidence type="ECO:0000313" key="3">
    <source>
        <dbReference type="Proteomes" id="UP000803844"/>
    </source>
</evidence>
<dbReference type="EMBL" id="MU032351">
    <property type="protein sequence ID" value="KAF3761994.1"/>
    <property type="molecule type" value="Genomic_DNA"/>
</dbReference>
<proteinExistence type="predicted"/>
<comment type="caution">
    <text evidence="2">The sequence shown here is derived from an EMBL/GenBank/DDBJ whole genome shotgun (WGS) entry which is preliminary data.</text>
</comment>
<evidence type="ECO:0000256" key="1">
    <source>
        <dbReference type="SAM" id="MobiDB-lite"/>
    </source>
</evidence>
<reference evidence="2" key="1">
    <citation type="journal article" date="2020" name="Phytopathology">
        <title>Genome sequence of the chestnut blight fungus Cryphonectria parasitica EP155: A fundamental resource for an archetypical invasive plant pathogen.</title>
        <authorList>
            <person name="Crouch J.A."/>
            <person name="Dawe A."/>
            <person name="Aerts A."/>
            <person name="Barry K."/>
            <person name="Churchill A.C.L."/>
            <person name="Grimwood J."/>
            <person name="Hillman B."/>
            <person name="Milgroom M.G."/>
            <person name="Pangilinan J."/>
            <person name="Smith M."/>
            <person name="Salamov A."/>
            <person name="Schmutz J."/>
            <person name="Yadav J."/>
            <person name="Grigoriev I.V."/>
            <person name="Nuss D."/>
        </authorList>
    </citation>
    <scope>NUCLEOTIDE SEQUENCE</scope>
    <source>
        <strain evidence="2">EP155</strain>
    </source>
</reference>
<gene>
    <name evidence="2" type="ORF">M406DRAFT_74912</name>
</gene>